<evidence type="ECO:0000259" key="1">
    <source>
        <dbReference type="Pfam" id="PF07727"/>
    </source>
</evidence>
<dbReference type="SUPFAM" id="SSF56672">
    <property type="entry name" value="DNA/RNA polymerases"/>
    <property type="match status" value="1"/>
</dbReference>
<dbReference type="EMBL" id="AP021355">
    <property type="protein sequence ID" value="BBN69559.1"/>
    <property type="molecule type" value="Genomic_DNA"/>
</dbReference>
<organism evidence="2">
    <name type="scientific">Prunus dulcis</name>
    <name type="common">Almond</name>
    <name type="synonym">Amygdalus dulcis</name>
    <dbReference type="NCBI Taxonomy" id="3755"/>
    <lineage>
        <taxon>Eukaryota</taxon>
        <taxon>Viridiplantae</taxon>
        <taxon>Streptophyta</taxon>
        <taxon>Embryophyta</taxon>
        <taxon>Tracheophyta</taxon>
        <taxon>Spermatophyta</taxon>
        <taxon>Magnoliopsida</taxon>
        <taxon>eudicotyledons</taxon>
        <taxon>Gunneridae</taxon>
        <taxon>Pentapetalae</taxon>
        <taxon>rosids</taxon>
        <taxon>fabids</taxon>
        <taxon>Rosales</taxon>
        <taxon>Rosaceae</taxon>
        <taxon>Amygdaloideae</taxon>
        <taxon>Amygdaleae</taxon>
        <taxon>Prunus</taxon>
    </lineage>
</organism>
<gene>
    <name evidence="2" type="ORF">Prudu_1018S000200</name>
</gene>
<evidence type="ECO:0000313" key="2">
    <source>
        <dbReference type="EMBL" id="BBN69559.1"/>
    </source>
</evidence>
<feature type="domain" description="Reverse transcriptase Ty1/copia-type" evidence="1">
    <location>
        <begin position="33"/>
        <end position="275"/>
    </location>
</feature>
<protein>
    <submittedName>
        <fullName evidence="2">RmlC-like cupins superfamily protein</fullName>
    </submittedName>
</protein>
<sequence>MPSQTEPTSYDQAANDPNWQQAMTTEITALEQNNTWTLTSLPHGHKPIGCKWVYKIKHRSDGTIERYKARLVAKGYTQQEGLDYHETFSPTAKLVTVRCLLAIAAARHWPLHQLDVQNAFLHGHLDEEVYMLPPPGFRRQGENLVCRLNKSLYGLKQASRNWFSKFSNAIKMAGFIQSKADYSLFTRSHGSSFTALLIYVDDIIITGNDPASIKSLMGVLHEKFRIKDLGDLKYFLGIEVSRSKRGIVISQRKYTLDIIKDAGLLGARPYDFPMEQKLKLTPTDGDLLHDPAHYRRLVGRLIYLTITRPDIVYSVHILSQFMHQPRKPHLEAVLRVLQYLKGSPGQGLLFPSENNLKLTAFCDSD</sequence>
<proteinExistence type="predicted"/>
<dbReference type="InterPro" id="IPR013103">
    <property type="entry name" value="RVT_2"/>
</dbReference>
<dbReference type="Pfam" id="PF07727">
    <property type="entry name" value="RVT_2"/>
    <property type="match status" value="1"/>
</dbReference>
<dbReference type="PANTHER" id="PTHR11439:SF520">
    <property type="entry name" value="CYSTEINE-RICH RLK (RECEPTOR-LIKE PROTEIN KINASE) 8"/>
    <property type="match status" value="1"/>
</dbReference>
<dbReference type="PANTHER" id="PTHR11439">
    <property type="entry name" value="GAG-POL-RELATED RETROTRANSPOSON"/>
    <property type="match status" value="1"/>
</dbReference>
<reference evidence="2" key="1">
    <citation type="journal article" date="2019" name="Science">
        <title>Mutation of a bHLH transcription factor allowed almond domestication.</title>
        <authorList>
            <person name="Sanchez-Perez R."/>
            <person name="Pavan S."/>
            <person name="Mazzeo R."/>
            <person name="Moldovan C."/>
            <person name="Aiese Cigliano R."/>
            <person name="Del Cueto J."/>
            <person name="Ricciardi F."/>
            <person name="Lotti C."/>
            <person name="Ricciardi L."/>
            <person name="Dicenta F."/>
            <person name="Lopez-Marques R.L."/>
            <person name="Lindberg Moller B."/>
        </authorList>
    </citation>
    <scope>NUCLEOTIDE SEQUENCE</scope>
</reference>
<dbReference type="AlphaFoldDB" id="A0A5H2XSA6"/>
<name>A0A5H2XSA6_PRUDU</name>
<dbReference type="InterPro" id="IPR043502">
    <property type="entry name" value="DNA/RNA_pol_sf"/>
</dbReference>
<accession>A0A5H2XSA6</accession>